<accession>A0A975BSV4</accession>
<dbReference type="EMBL" id="CP061800">
    <property type="protein sequence ID" value="QTA90857.1"/>
    <property type="molecule type" value="Genomic_DNA"/>
</dbReference>
<organism evidence="1 2">
    <name type="scientific">Desulfonema magnum</name>
    <dbReference type="NCBI Taxonomy" id="45655"/>
    <lineage>
        <taxon>Bacteria</taxon>
        <taxon>Pseudomonadati</taxon>
        <taxon>Thermodesulfobacteriota</taxon>
        <taxon>Desulfobacteria</taxon>
        <taxon>Desulfobacterales</taxon>
        <taxon>Desulfococcaceae</taxon>
        <taxon>Desulfonema</taxon>
    </lineage>
</organism>
<reference evidence="1" key="1">
    <citation type="journal article" date="2021" name="Microb. Physiol.">
        <title>Proteogenomic Insights into the Physiology of Marine, Sulfate-Reducing, Filamentous Desulfonema limicola and Desulfonema magnum.</title>
        <authorList>
            <person name="Schnaars V."/>
            <person name="Wohlbrand L."/>
            <person name="Scheve S."/>
            <person name="Hinrichs C."/>
            <person name="Reinhardt R."/>
            <person name="Rabus R."/>
        </authorList>
    </citation>
    <scope>NUCLEOTIDE SEQUENCE</scope>
    <source>
        <strain evidence="1">4be13</strain>
    </source>
</reference>
<gene>
    <name evidence="1" type="ORF">dnm_069190</name>
</gene>
<proteinExistence type="predicted"/>
<evidence type="ECO:0000313" key="1">
    <source>
        <dbReference type="EMBL" id="QTA90857.1"/>
    </source>
</evidence>
<evidence type="ECO:0000313" key="2">
    <source>
        <dbReference type="Proteomes" id="UP000663722"/>
    </source>
</evidence>
<keyword evidence="2" id="KW-1185">Reference proteome</keyword>
<dbReference type="KEGG" id="dmm:dnm_069190"/>
<name>A0A975BSV4_9BACT</name>
<dbReference type="AlphaFoldDB" id="A0A975BSV4"/>
<sequence length="76" mass="8501">MLSVKYGGKETRLFSQDRATLPCRKKPGFFAASQITVGKKPGFFSQDRATLPCRKKPGFWAKIPVGKKPGFFHRIG</sequence>
<dbReference type="Proteomes" id="UP000663722">
    <property type="component" value="Chromosome"/>
</dbReference>
<protein>
    <submittedName>
        <fullName evidence="1">Uncharacterized protein</fullName>
    </submittedName>
</protein>